<comment type="catalytic activity">
    <reaction evidence="4">
        <text>hydrogencarbonate + H(+) = CO2 + H2O</text>
        <dbReference type="Rhea" id="RHEA:10748"/>
        <dbReference type="ChEBI" id="CHEBI:15377"/>
        <dbReference type="ChEBI" id="CHEBI:15378"/>
        <dbReference type="ChEBI" id="CHEBI:16526"/>
        <dbReference type="ChEBI" id="CHEBI:17544"/>
        <dbReference type="EC" id="4.2.1.1"/>
    </reaction>
</comment>
<evidence type="ECO:0000256" key="3">
    <source>
        <dbReference type="ARBA" id="ARBA00022833"/>
    </source>
</evidence>
<dbReference type="InterPro" id="IPR036398">
    <property type="entry name" value="CA_dom_sf"/>
</dbReference>
<evidence type="ECO:0000256" key="2">
    <source>
        <dbReference type="ARBA" id="ARBA00022723"/>
    </source>
</evidence>
<organism evidence="6 7">
    <name type="scientific">Scleropages formosus</name>
    <name type="common">Asian bonytongue</name>
    <name type="synonym">Osteoglossum formosum</name>
    <dbReference type="NCBI Taxonomy" id="113540"/>
    <lineage>
        <taxon>Eukaryota</taxon>
        <taxon>Metazoa</taxon>
        <taxon>Chordata</taxon>
        <taxon>Craniata</taxon>
        <taxon>Vertebrata</taxon>
        <taxon>Euteleostomi</taxon>
        <taxon>Actinopterygii</taxon>
        <taxon>Neopterygii</taxon>
        <taxon>Teleostei</taxon>
        <taxon>Osteoglossocephala</taxon>
        <taxon>Osteoglossomorpha</taxon>
        <taxon>Osteoglossiformes</taxon>
        <taxon>Osteoglossidae</taxon>
        <taxon>Scleropages</taxon>
    </lineage>
</organism>
<dbReference type="Gene3D" id="3.10.200.10">
    <property type="entry name" value="Alpha carbonic anhydrase"/>
    <property type="match status" value="1"/>
</dbReference>
<dbReference type="Ensembl" id="ENSSFOT00015063625.1">
    <property type="protein sequence ID" value="ENSSFOP00015046195.1"/>
    <property type="gene ID" value="ENSSFOG00015021511.2"/>
</dbReference>
<dbReference type="InterPro" id="IPR001148">
    <property type="entry name" value="CA_dom"/>
</dbReference>
<dbReference type="GO" id="GO:0005886">
    <property type="term" value="C:plasma membrane"/>
    <property type="evidence" value="ECO:0007669"/>
    <property type="project" value="TreeGrafter"/>
</dbReference>
<feature type="domain" description="Alpha-carbonic anhydrase" evidence="5">
    <location>
        <begin position="1"/>
        <end position="259"/>
    </location>
</feature>
<dbReference type="GO" id="GO:0008270">
    <property type="term" value="F:zinc ion binding"/>
    <property type="evidence" value="ECO:0007669"/>
    <property type="project" value="UniProtKB-UniRule"/>
</dbReference>
<reference evidence="6 7" key="1">
    <citation type="submission" date="2019-04" db="EMBL/GenBank/DDBJ databases">
        <authorList>
            <consortium name="Wellcome Sanger Institute Data Sharing"/>
        </authorList>
    </citation>
    <scope>NUCLEOTIDE SEQUENCE [LARGE SCALE GENOMIC DNA]</scope>
</reference>
<keyword evidence="3 4" id="KW-0862">Zinc</keyword>
<reference evidence="6" key="2">
    <citation type="submission" date="2025-08" db="UniProtKB">
        <authorList>
            <consortium name="Ensembl"/>
        </authorList>
    </citation>
    <scope>IDENTIFICATION</scope>
</reference>
<comment type="function">
    <text evidence="4">Reversible hydration of carbon dioxide.</text>
</comment>
<dbReference type="SUPFAM" id="SSF51069">
    <property type="entry name" value="Carbonic anhydrase"/>
    <property type="match status" value="1"/>
</dbReference>
<dbReference type="GeneTree" id="ENSGT00940000164039"/>
<sequence length="259" mass="28995">YQGCVKTPSQWEHICDSKCKGTRQSPVNIDTDKAIFDSSLTNFTFSNFSYPHSISHLVNTGHTVKCVLENNVVTVKGGGLRYEYASTELHFHWGNTTYPGSEHSVNQNRHLMEMHLVSLRKGLTVQNAVEDPEGIAVLGFFIDVGYSNNIKLKLTGTSDKETPEAWKNLTSHLVKITNISTNITMNRVVSISDLLNGVNLSKFYRYNGSLTTPTCDEAVVWTVFQEPISVKLPNCLVQDFILSMFLFSLFLNAEGFCNL</sequence>
<dbReference type="PANTHER" id="PTHR18952">
    <property type="entry name" value="CARBONIC ANHYDRASE"/>
    <property type="match status" value="1"/>
</dbReference>
<dbReference type="Pfam" id="PF00194">
    <property type="entry name" value="Carb_anhydrase"/>
    <property type="match status" value="1"/>
</dbReference>
<reference evidence="6" key="3">
    <citation type="submission" date="2025-09" db="UniProtKB">
        <authorList>
            <consortium name="Ensembl"/>
        </authorList>
    </citation>
    <scope>IDENTIFICATION</scope>
</reference>
<dbReference type="PROSITE" id="PS51144">
    <property type="entry name" value="ALPHA_CA_2"/>
    <property type="match status" value="1"/>
</dbReference>
<protein>
    <recommendedName>
        <fullName evidence="4">Carbonic anhydrase</fullName>
        <ecNumber evidence="4">4.2.1.1</ecNumber>
    </recommendedName>
</protein>
<keyword evidence="2 4" id="KW-0479">Metal-binding</keyword>
<dbReference type="InterPro" id="IPR018338">
    <property type="entry name" value="Carbonic_anhydrase_a-class_CS"/>
</dbReference>
<keyword evidence="4" id="KW-0456">Lyase</keyword>
<dbReference type="Proteomes" id="UP000694397">
    <property type="component" value="Chromosome 20"/>
</dbReference>
<name>A0A8C9SZ45_SCLFO</name>
<dbReference type="InterPro" id="IPR023561">
    <property type="entry name" value="Carbonic_anhydrase_a-class"/>
</dbReference>
<dbReference type="AlphaFoldDB" id="A0A8C9SZ45"/>
<comment type="cofactor">
    <cofactor evidence="4">
        <name>Zn(2+)</name>
        <dbReference type="ChEBI" id="CHEBI:29105"/>
    </cofactor>
</comment>
<dbReference type="OrthoDB" id="429145at2759"/>
<evidence type="ECO:0000313" key="7">
    <source>
        <dbReference type="Proteomes" id="UP000694397"/>
    </source>
</evidence>
<dbReference type="PANTHER" id="PTHR18952:SF200">
    <property type="entry name" value="CARBONIC ANHYDRASE"/>
    <property type="match status" value="1"/>
</dbReference>
<dbReference type="PROSITE" id="PS00162">
    <property type="entry name" value="ALPHA_CA_1"/>
    <property type="match status" value="1"/>
</dbReference>
<dbReference type="SMART" id="SM01057">
    <property type="entry name" value="Carb_anhydrase"/>
    <property type="match status" value="1"/>
</dbReference>
<evidence type="ECO:0000259" key="5">
    <source>
        <dbReference type="PROSITE" id="PS51144"/>
    </source>
</evidence>
<evidence type="ECO:0000256" key="4">
    <source>
        <dbReference type="RuleBase" id="RU367011"/>
    </source>
</evidence>
<evidence type="ECO:0000256" key="1">
    <source>
        <dbReference type="ARBA" id="ARBA00010718"/>
    </source>
</evidence>
<keyword evidence="7" id="KW-1185">Reference proteome</keyword>
<evidence type="ECO:0000313" key="6">
    <source>
        <dbReference type="Ensembl" id="ENSSFOP00015046195.1"/>
    </source>
</evidence>
<proteinExistence type="inferred from homology"/>
<accession>A0A8C9SZ45</accession>
<dbReference type="EC" id="4.2.1.1" evidence="4"/>
<comment type="similarity">
    <text evidence="1 4">Belongs to the alpha-carbonic anhydrase family.</text>
</comment>
<dbReference type="GO" id="GO:0004089">
    <property type="term" value="F:carbonate dehydratase activity"/>
    <property type="evidence" value="ECO:0007669"/>
    <property type="project" value="UniProtKB-UniRule"/>
</dbReference>